<dbReference type="Pfam" id="PF13750">
    <property type="entry name" value="Big_3_3"/>
    <property type="match status" value="1"/>
</dbReference>
<feature type="domain" description="Ig-like" evidence="2">
    <location>
        <begin position="142"/>
        <end position="259"/>
    </location>
</feature>
<organism evidence="5">
    <name type="scientific">Vibrio parahaemolyticus</name>
    <dbReference type="NCBI Taxonomy" id="670"/>
    <lineage>
        <taxon>Bacteria</taxon>
        <taxon>Pseudomonadati</taxon>
        <taxon>Pseudomonadota</taxon>
        <taxon>Gammaproteobacteria</taxon>
        <taxon>Vibrionales</taxon>
        <taxon>Vibrionaceae</taxon>
        <taxon>Vibrio</taxon>
    </lineage>
</organism>
<geneLocation type="plasmid" evidence="5">
    <name>pVPS91</name>
</geneLocation>
<dbReference type="Pfam" id="PF13752">
    <property type="entry name" value="DUF4165"/>
    <property type="match status" value="1"/>
</dbReference>
<dbReference type="InterPro" id="IPR025429">
    <property type="entry name" value="DUF4165"/>
</dbReference>
<feature type="signal peptide" evidence="1">
    <location>
        <begin position="1"/>
        <end position="25"/>
    </location>
</feature>
<feature type="domain" description="DUF4165" evidence="4">
    <location>
        <begin position="23"/>
        <end position="140"/>
    </location>
</feature>
<sequence>MNKFKLRLPVLLGAMAAIAAPLAQAELLEYSFNTPDGAERTLSPSTVYANPTGNIKFALSAGIDRKVKISIVRPDGSVVNSATSHLLGGTDRITVNGKSYYGAELSLTAPGEGEYSFKAEILSADGESVQSDVYPIKVDTSAPEYSGFASNGGGYGTVVSGELWKLGREGSGSRDFILSGVEDSSEIKEIRFKLRRSDGSIYKDSLVGFDVASKQARIPYTSSVFPSSNLDEDFTIWFEITDGAGNKTETHHQTVRFDNYGGAPSAPFGVYDPNSSNVLAPGLDGFVPYTSGMEVKTNPIRIAYRIEKSNWHEYHEGGIRMTNGLGDNIKAGEDDNYVYVIASAPFGNTDGNYWRWVNFGEWGGGGISYNLRLADGVAESPYLSSVEYNYSDTGWGSFYRMDVKNHELPISVTGIRVNVSPRPYKQIASHNGTCEIPAGQTSCTIDWTYTLAQGTTGYLHANAIVRNEENTLKSNPRWAEVNWNDQHYPSLTHSYDENSKKLDVYINQPGRGSYFDRLRLAGSWIEDQDGNRLSVNRVGYVNNGANYTYEWDLKTLPEGSFNLYAVAQERHGPITKVPLFPFSSDRTPPTLGVNYDTGNGKQIQSLDQIVVTLEDNIDTNPSITSMSLTGGPANESVQLSWREESKGRFRLEYPVMFPSLQEGESYALTVRAKDSQDNTVEQEVEFEYKPREITLSGGFNGNMAIPAVPYEFTYADGKNIIETEPLTLSDGSVVTGSYDVMVTLRSDAQIPLVVNGIRVEPGQTADIMKNHSFASTGGRLSIPVRAVDGADAGTASLLVMTTAPNSPVLVANIKTWKASESLTANTWEVRQVIDNFNVQVSADSGVPCRYSTNLQEAQSSDPIKDPVCFVEWEQIPDEAEVVNSNRVAGISGQALQIGEQDVTYGVYLFNGEDKVKIGGGNRKLNVVSALGSVTYLPESDIAQVDRVIQNLNVQLRQTSGPSCILTMDAEKAKQDESGRVSEAAHRSCLFEWKEVPEGLLQDTRYDTPTLIGSLAEKATVPLSWRVSIFSRSGARVALADETFNIEVVDPAVPQVDLMTDYHFKDNIYIVPMTGDYFGDVQVNAKPSDLRVSISRNNETLESEVHSSGMGTTMKVNRRIRTDDRKLWEEVTYQVDSSYEKVPEIKSTKEYRLIAMPSKGIRPMLSMDGNTVLDIQTLNVKVDIRDLYRGNDEYDEATMGQWKVRLSRQISPGEIEPMSEWVDAENGSAEIAVEMSKVDSSYIRFTAEAKLVSPVEGYERIEASPSPIFATVLRGNKIDGEVTTRRLSGAAPFNAAFKLGIVDRLDYRSVGDVFWEVSNDDGQTWNEHATEERRKYSFVESFGVGKYLVRAKVVNVNSGLEKYTENVEIVSYEALEVDVPGPDTLLVGSSSEYSATIMDGENAFDASKAVIEWSEDGGKNYTTAAPRITLTREEPQRVKLIARVRSTMAPEDDAYAYSQAKKTVEFKAVKAPRIRIDGPRLVEKDFTYKLTADTRLPYRDLDAEVKGFFTLPDGTIIEGNTAEYVPNQADLDQARVEIKYTAWIDGYKESSTSETVYKARVWQYVWPEFALSYRANADVAPAIVSASVRPVGFRGKLEEPTYEWILPEGAKLKDQRDTSRSFEITEPGEHLVKVIVRDARGNEAEAQLAITIGQAESYKVELEYSGSNKLDREPLDVLVRPYIEGGHPRDRINVMQYTVNGKSLEDTGRYGRMTLEAGEHTINFRIKSDMGKEVEKELKIKVIENQAPVCSIEHRESTFAWLVYASCDDVDGRVKGFEWTLNGESVASSSRRLTISKRSYDAMPEVTLTGIDDAGGRSDPVTLQ</sequence>
<dbReference type="RefSeq" id="WP_140110315.1">
    <property type="nucleotide sequence ID" value="NZ_KX957972.1"/>
</dbReference>
<evidence type="ECO:0000313" key="5">
    <source>
        <dbReference type="EMBL" id="APU91571.1"/>
    </source>
</evidence>
<protein>
    <recommendedName>
        <fullName evidence="6">DUF4165 domain-containing protein</fullName>
    </recommendedName>
</protein>
<dbReference type="EMBL" id="KX957972">
    <property type="protein sequence ID" value="APU91571.1"/>
    <property type="molecule type" value="Genomic_DNA"/>
</dbReference>
<accession>A0A1P8DR15</accession>
<keyword evidence="5" id="KW-0614">Plasmid</keyword>
<feature type="domain" description="Ig-like" evidence="3">
    <location>
        <begin position="546"/>
        <end position="694"/>
    </location>
</feature>
<dbReference type="InterPro" id="IPR022038">
    <property type="entry name" value="Ig-like_bact"/>
</dbReference>
<evidence type="ECO:0008006" key="6">
    <source>
        <dbReference type="Google" id="ProtNLM"/>
    </source>
</evidence>
<reference evidence="5" key="1">
    <citation type="submission" date="2016-10" db="EMBL/GenBank/DDBJ databases">
        <title>Evolution and Comparative Genomics of Conjugative MDR Plasmids in Vibrio species.</title>
        <authorList>
            <person name="Li R."/>
            <person name="Ye L."/>
            <person name="Wong M.Ho.Yin."/>
            <person name="Zheng Z."/>
            <person name="Chan E.Wai.Chi."/>
            <person name="Chen S."/>
        </authorList>
    </citation>
    <scope>NUCLEOTIDE SEQUENCE</scope>
    <source>
        <plasmid evidence="5">pVPS91</plasmid>
    </source>
</reference>
<dbReference type="Pfam" id="PF12245">
    <property type="entry name" value="Big_3_2"/>
    <property type="match status" value="1"/>
</dbReference>
<evidence type="ECO:0000259" key="4">
    <source>
        <dbReference type="Pfam" id="PF13752"/>
    </source>
</evidence>
<evidence type="ECO:0000259" key="3">
    <source>
        <dbReference type="Pfam" id="PF13750"/>
    </source>
</evidence>
<proteinExistence type="predicted"/>
<feature type="chain" id="PRO_5012862663" description="DUF4165 domain-containing protein" evidence="1">
    <location>
        <begin position="26"/>
        <end position="1823"/>
    </location>
</feature>
<keyword evidence="1" id="KW-0732">Signal</keyword>
<name>A0A1P8DR15_VIBPH</name>
<evidence type="ECO:0000256" key="1">
    <source>
        <dbReference type="SAM" id="SignalP"/>
    </source>
</evidence>
<evidence type="ECO:0000259" key="2">
    <source>
        <dbReference type="Pfam" id="PF12245"/>
    </source>
</evidence>